<dbReference type="SMART" id="SM00382">
    <property type="entry name" value="AAA"/>
    <property type="match status" value="1"/>
</dbReference>
<dbReference type="InterPro" id="IPR027417">
    <property type="entry name" value="P-loop_NTPase"/>
</dbReference>
<keyword evidence="5" id="KW-0547">Nucleotide-binding</keyword>
<evidence type="ECO:0000256" key="3">
    <source>
        <dbReference type="ARBA" id="ARBA00022475"/>
    </source>
</evidence>
<dbReference type="RefSeq" id="WP_223403405.1">
    <property type="nucleotide sequence ID" value="NZ_JAGSHT010000005.1"/>
</dbReference>
<sequence>MSELRSPLTLSWRHGVAAAVWIGIVLLFAGLANAYYAGLGATVGILALLALGMVLVTGYAGQFSLAVGAFYGIGAYGSTLLTVKYGWYGLVALVLAATVAGVLGYAIARPLFRLRGHFLAMATLALTEVFYLSVNNAGFTGGSTGMGGIQPLDLFGFSLSSSASHVVVNWVVVGLVVWGILTLRKGREGRALLAIRGHEAAAAAAGVNIPSAKARVFTASAVISAVAGSLYAHQYLYVNPPPFGLQTAIDVLMIAVLGGMRSPWGAVIGAIALEVIYQGIEAILPGLLGTGAVGAGQQLIIGLLLVVILVVRPDGIAGALGDLIGFVRRRLGGDRAPEAVAPTTTQTSTDMRALRRQEDEAGPVSPGSVVLSARGLLKRYGGVTAVDDVDLDIHEGEVLAVIGPNGAGKSTLVNMLSGNTPPTAGTVTIGNVETTSMRAHEVARHRLSRTFQTPCLFEGMDVAATVKVGAHLRGNVGMLRSSIPTPAAVREERRLADETQAVLTRLDLAHLADRDAKNLSLGQQKIVEVARALVGQPRLILLDEPCAGLNKAEKASLMQLLRALGREGLAVLVIEHDMEFVMASADRVHVLNFGKTLRVGTPDEVQNDHAVIDAYLGVATDADEAAESVEVTH</sequence>
<evidence type="ECO:0000259" key="10">
    <source>
        <dbReference type="PROSITE" id="PS50893"/>
    </source>
</evidence>
<feature type="transmembrane region" description="Helical" evidence="9">
    <location>
        <begin position="216"/>
        <end position="237"/>
    </location>
</feature>
<dbReference type="EMBL" id="JAGSHT010000005">
    <property type="protein sequence ID" value="MBZ2195448.1"/>
    <property type="molecule type" value="Genomic_DNA"/>
</dbReference>
<dbReference type="SUPFAM" id="SSF52540">
    <property type="entry name" value="P-loop containing nucleoside triphosphate hydrolases"/>
    <property type="match status" value="1"/>
</dbReference>
<feature type="transmembrane region" description="Helical" evidence="9">
    <location>
        <begin position="154"/>
        <end position="181"/>
    </location>
</feature>
<evidence type="ECO:0000256" key="4">
    <source>
        <dbReference type="ARBA" id="ARBA00022692"/>
    </source>
</evidence>
<dbReference type="Proteomes" id="UP000826651">
    <property type="component" value="Unassembled WGS sequence"/>
</dbReference>
<proteinExistence type="predicted"/>
<organism evidence="11 12">
    <name type="scientific">Occultella gossypii</name>
    <dbReference type="NCBI Taxonomy" id="2800820"/>
    <lineage>
        <taxon>Bacteria</taxon>
        <taxon>Bacillati</taxon>
        <taxon>Actinomycetota</taxon>
        <taxon>Actinomycetes</taxon>
        <taxon>Micrococcales</taxon>
        <taxon>Ruaniaceae</taxon>
        <taxon>Occultella</taxon>
    </lineage>
</organism>
<dbReference type="Gene3D" id="3.40.50.300">
    <property type="entry name" value="P-loop containing nucleotide triphosphate hydrolases"/>
    <property type="match status" value="1"/>
</dbReference>
<feature type="domain" description="ABC transporter" evidence="10">
    <location>
        <begin position="371"/>
        <end position="618"/>
    </location>
</feature>
<protein>
    <submittedName>
        <fullName evidence="11">Branched-chain amino acid ABC transporter ATP-binding protein/permease</fullName>
    </submittedName>
</protein>
<evidence type="ECO:0000256" key="2">
    <source>
        <dbReference type="ARBA" id="ARBA00022448"/>
    </source>
</evidence>
<keyword evidence="4 9" id="KW-0812">Transmembrane</keyword>
<dbReference type="InterPro" id="IPR051120">
    <property type="entry name" value="ABC_AA/LPS_Transport"/>
</dbReference>
<dbReference type="InterPro" id="IPR001851">
    <property type="entry name" value="ABC_transp_permease"/>
</dbReference>
<keyword evidence="7 9" id="KW-1133">Transmembrane helix</keyword>
<dbReference type="InterPro" id="IPR043428">
    <property type="entry name" value="LivM-like"/>
</dbReference>
<feature type="transmembrane region" description="Helical" evidence="9">
    <location>
        <begin position="87"/>
        <end position="106"/>
    </location>
</feature>
<evidence type="ECO:0000256" key="8">
    <source>
        <dbReference type="ARBA" id="ARBA00023136"/>
    </source>
</evidence>
<comment type="subcellular location">
    <subcellularLocation>
        <location evidence="1">Cell membrane</location>
        <topology evidence="1">Multi-pass membrane protein</topology>
    </subcellularLocation>
</comment>
<dbReference type="PANTHER" id="PTHR45772:SF9">
    <property type="entry name" value="CONSERVED COMPONENT OF ABC TRANSPORTER FOR NATURAL AMINO ACIDS"/>
    <property type="match status" value="1"/>
</dbReference>
<evidence type="ECO:0000256" key="5">
    <source>
        <dbReference type="ARBA" id="ARBA00022741"/>
    </source>
</evidence>
<dbReference type="CDD" id="cd03219">
    <property type="entry name" value="ABC_Mj1267_LivG_branched"/>
    <property type="match status" value="1"/>
</dbReference>
<dbReference type="InterPro" id="IPR003593">
    <property type="entry name" value="AAA+_ATPase"/>
</dbReference>
<dbReference type="PANTHER" id="PTHR45772">
    <property type="entry name" value="CONSERVED COMPONENT OF ABC TRANSPORTER FOR NATURAL AMINO ACIDS-RELATED"/>
    <property type="match status" value="1"/>
</dbReference>
<keyword evidence="3" id="KW-1003">Cell membrane</keyword>
<dbReference type="InterPro" id="IPR003439">
    <property type="entry name" value="ABC_transporter-like_ATP-bd"/>
</dbReference>
<feature type="transmembrane region" description="Helical" evidence="9">
    <location>
        <begin position="35"/>
        <end position="56"/>
    </location>
</feature>
<evidence type="ECO:0000256" key="1">
    <source>
        <dbReference type="ARBA" id="ARBA00004651"/>
    </source>
</evidence>
<evidence type="ECO:0000313" key="12">
    <source>
        <dbReference type="Proteomes" id="UP000826651"/>
    </source>
</evidence>
<dbReference type="GO" id="GO:0005524">
    <property type="term" value="F:ATP binding"/>
    <property type="evidence" value="ECO:0007669"/>
    <property type="project" value="UniProtKB-KW"/>
</dbReference>
<evidence type="ECO:0000313" key="11">
    <source>
        <dbReference type="EMBL" id="MBZ2195448.1"/>
    </source>
</evidence>
<gene>
    <name evidence="11" type="ORF">KCQ71_04745</name>
</gene>
<comment type="caution">
    <text evidence="11">The sequence shown here is derived from an EMBL/GenBank/DDBJ whole genome shotgun (WGS) entry which is preliminary data.</text>
</comment>
<keyword evidence="12" id="KW-1185">Reference proteome</keyword>
<keyword evidence="6 11" id="KW-0067">ATP-binding</keyword>
<dbReference type="InterPro" id="IPR032823">
    <property type="entry name" value="BCA_ABC_TP_C"/>
</dbReference>
<feature type="transmembrane region" description="Helical" evidence="9">
    <location>
        <begin position="12"/>
        <end position="29"/>
    </location>
</feature>
<evidence type="ECO:0000256" key="9">
    <source>
        <dbReference type="SAM" id="Phobius"/>
    </source>
</evidence>
<dbReference type="Pfam" id="PF12399">
    <property type="entry name" value="BCA_ABC_TP_C"/>
    <property type="match status" value="1"/>
</dbReference>
<reference evidence="11 12" key="1">
    <citation type="submission" date="2021-04" db="EMBL/GenBank/DDBJ databases">
        <title>Ruania sp. nov., isolated from sandy soil of mangrove forest.</title>
        <authorList>
            <person name="Ge X."/>
            <person name="Huang R."/>
            <person name="Liu W."/>
        </authorList>
    </citation>
    <scope>NUCLEOTIDE SEQUENCE [LARGE SCALE GENOMIC DNA]</scope>
    <source>
        <strain evidence="11 12">N2-46</strain>
    </source>
</reference>
<dbReference type="PROSITE" id="PS50893">
    <property type="entry name" value="ABC_TRANSPORTER_2"/>
    <property type="match status" value="1"/>
</dbReference>
<dbReference type="CDD" id="cd06581">
    <property type="entry name" value="TM_PBP1_LivM_like"/>
    <property type="match status" value="1"/>
</dbReference>
<accession>A0ABS7S6F3</accession>
<evidence type="ECO:0000256" key="7">
    <source>
        <dbReference type="ARBA" id="ARBA00022989"/>
    </source>
</evidence>
<dbReference type="Pfam" id="PF00005">
    <property type="entry name" value="ABC_tran"/>
    <property type="match status" value="1"/>
</dbReference>
<keyword evidence="8 9" id="KW-0472">Membrane</keyword>
<keyword evidence="2" id="KW-0813">Transport</keyword>
<evidence type="ECO:0000256" key="6">
    <source>
        <dbReference type="ARBA" id="ARBA00022840"/>
    </source>
</evidence>
<name>A0ABS7S6F3_9MICO</name>
<dbReference type="Pfam" id="PF02653">
    <property type="entry name" value="BPD_transp_2"/>
    <property type="match status" value="1"/>
</dbReference>